<proteinExistence type="predicted"/>
<dbReference type="GO" id="GO:0008168">
    <property type="term" value="F:methyltransferase activity"/>
    <property type="evidence" value="ECO:0007669"/>
    <property type="project" value="UniProtKB-KW"/>
</dbReference>
<gene>
    <name evidence="1" type="primary">73</name>
    <name evidence="1" type="ORF">SEA_CELIA_73</name>
</gene>
<evidence type="ECO:0000313" key="2">
    <source>
        <dbReference type="Proteomes" id="UP000317273"/>
    </source>
</evidence>
<name>A0A516KRF8_9CAUD</name>
<dbReference type="RefSeq" id="YP_010054637.1">
    <property type="nucleotide sequence ID" value="NC_054655.1"/>
</dbReference>
<keyword evidence="1" id="KW-0808">Transferase</keyword>
<dbReference type="EMBL" id="MN062705">
    <property type="protein sequence ID" value="QDP44276.1"/>
    <property type="molecule type" value="Genomic_DNA"/>
</dbReference>
<accession>A0A516KRF8</accession>
<dbReference type="GO" id="GO:0032259">
    <property type="term" value="P:methylation"/>
    <property type="evidence" value="ECO:0007669"/>
    <property type="project" value="UniProtKB-KW"/>
</dbReference>
<dbReference type="Proteomes" id="UP000317273">
    <property type="component" value="Segment"/>
</dbReference>
<keyword evidence="1" id="KW-0489">Methyltransferase</keyword>
<evidence type="ECO:0000313" key="1">
    <source>
        <dbReference type="EMBL" id="QDP44276.1"/>
    </source>
</evidence>
<dbReference type="GeneID" id="64470554"/>
<keyword evidence="2" id="KW-1185">Reference proteome</keyword>
<protein>
    <submittedName>
        <fullName evidence="1">DNA methylase</fullName>
    </submittedName>
</protein>
<dbReference type="KEGG" id="vg:64470554"/>
<organism evidence="1 2">
    <name type="scientific">Streptomyces phage Celia</name>
    <dbReference type="NCBI Taxonomy" id="2590946"/>
    <lineage>
        <taxon>Viruses</taxon>
        <taxon>Duplodnaviria</taxon>
        <taxon>Heunggongvirae</taxon>
        <taxon>Uroviricota</taxon>
        <taxon>Caudoviricetes</taxon>
        <taxon>Arquatrovirinae</taxon>
        <taxon>Celiavirus</taxon>
        <taxon>Celiavirus celia</taxon>
    </lineage>
</organism>
<reference evidence="1 2" key="1">
    <citation type="submission" date="2019-06" db="EMBL/GenBank/DDBJ databases">
        <authorList>
            <person name="Lopez J."/>
            <person name="Ball K.N."/>
            <person name="Bhuiyan S."/>
            <person name="Nayek S."/>
            <person name="Sivoravong A."/>
            <person name="Hughes L.E."/>
            <person name="Garlena R.A."/>
            <person name="Russell D.A."/>
            <person name="Pope W.H."/>
            <person name="Jacobs-Sera D."/>
            <person name="Hatfull G.F."/>
        </authorList>
    </citation>
    <scope>NUCLEOTIDE SEQUENCE [LARGE SCALE GENOMIC DNA]</scope>
</reference>
<sequence>MNVIDEVKQASAYALSGFADSAGPDTNESAGARFLVSIRDAVIESVEYLMGSDALTLTEAVEDMRYHGKDGEIADGAVPVYTHEKWATFVDLAAYNEDLTELGDFPDDMDSVSGWALYLMASRLVNVILDELEQGDVDED</sequence>